<dbReference type="EMBL" id="JAADJZ010000004">
    <property type="protein sequence ID" value="KAF2875687.1"/>
    <property type="molecule type" value="Genomic_DNA"/>
</dbReference>
<gene>
    <name evidence="1" type="ORF">BDV95DRAFT_484703</name>
</gene>
<evidence type="ECO:0000313" key="1">
    <source>
        <dbReference type="EMBL" id="KAF2875687.1"/>
    </source>
</evidence>
<proteinExistence type="predicted"/>
<keyword evidence="2" id="KW-1185">Reference proteome</keyword>
<dbReference type="Proteomes" id="UP000481861">
    <property type="component" value="Unassembled WGS sequence"/>
</dbReference>
<organism evidence="1 2">
    <name type="scientific">Massariosphaeria phaeospora</name>
    <dbReference type="NCBI Taxonomy" id="100035"/>
    <lineage>
        <taxon>Eukaryota</taxon>
        <taxon>Fungi</taxon>
        <taxon>Dikarya</taxon>
        <taxon>Ascomycota</taxon>
        <taxon>Pezizomycotina</taxon>
        <taxon>Dothideomycetes</taxon>
        <taxon>Pleosporomycetidae</taxon>
        <taxon>Pleosporales</taxon>
        <taxon>Pleosporales incertae sedis</taxon>
        <taxon>Massariosphaeria</taxon>
    </lineage>
</organism>
<dbReference type="OrthoDB" id="3740062at2759"/>
<protein>
    <submittedName>
        <fullName evidence="1">Uncharacterized protein</fullName>
    </submittedName>
</protein>
<accession>A0A7C8ILF0</accession>
<reference evidence="1 2" key="1">
    <citation type="submission" date="2020-01" db="EMBL/GenBank/DDBJ databases">
        <authorList>
            <consortium name="DOE Joint Genome Institute"/>
            <person name="Haridas S."/>
            <person name="Albert R."/>
            <person name="Binder M."/>
            <person name="Bloem J."/>
            <person name="Labutti K."/>
            <person name="Salamov A."/>
            <person name="Andreopoulos B."/>
            <person name="Baker S.E."/>
            <person name="Barry K."/>
            <person name="Bills G."/>
            <person name="Bluhm B.H."/>
            <person name="Cannon C."/>
            <person name="Castanera R."/>
            <person name="Culley D.E."/>
            <person name="Daum C."/>
            <person name="Ezra D."/>
            <person name="Gonzalez J.B."/>
            <person name="Henrissat B."/>
            <person name="Kuo A."/>
            <person name="Liang C."/>
            <person name="Lipzen A."/>
            <person name="Lutzoni F."/>
            <person name="Magnuson J."/>
            <person name="Mondo S."/>
            <person name="Nolan M."/>
            <person name="Ohm R."/>
            <person name="Pangilinan J."/>
            <person name="Park H.-J.H."/>
            <person name="Ramirez L."/>
            <person name="Alfaro M."/>
            <person name="Sun H."/>
            <person name="Tritt A."/>
            <person name="Yoshinaga Y."/>
            <person name="Zwiers L.-H.L."/>
            <person name="Turgeon B.G."/>
            <person name="Goodwin S.B."/>
            <person name="Spatafora J.W."/>
            <person name="Crous P.W."/>
            <person name="Grigoriev I.V."/>
        </authorList>
    </citation>
    <scope>NUCLEOTIDE SEQUENCE [LARGE SCALE GENOMIC DNA]</scope>
    <source>
        <strain evidence="1 2">CBS 611.86</strain>
    </source>
</reference>
<sequence length="217" mass="24351">MTQLPKDIRLWSKSSRKALLAAGFFTLHVGNVAYRAPKLALLVVSTELRGFINADPIKCEVKLVHNGTHAESVNLIAAWLTSTCHTELRVTPKLMAPTDLEAMLKLRQTAQTLGMDHYVDHFSHAYHQRLRHRVPAPVELTLVENNTSNDDDKILCALANRVGYLRRTGQLSASFLEGLNNWLADPAHERFCKAIKAADERHELSKATKGQFVVKHQ</sequence>
<name>A0A7C8ILF0_9PLEO</name>
<comment type="caution">
    <text evidence="1">The sequence shown here is derived from an EMBL/GenBank/DDBJ whole genome shotgun (WGS) entry which is preliminary data.</text>
</comment>
<evidence type="ECO:0000313" key="2">
    <source>
        <dbReference type="Proteomes" id="UP000481861"/>
    </source>
</evidence>
<dbReference type="AlphaFoldDB" id="A0A7C8ILF0"/>